<dbReference type="Proteomes" id="UP000029278">
    <property type="component" value="Unassembled WGS sequence"/>
</dbReference>
<accession>A0A090ZJI3</accession>
<dbReference type="GO" id="GO:0016740">
    <property type="term" value="F:transferase activity"/>
    <property type="evidence" value="ECO:0007669"/>
    <property type="project" value="UniProtKB-KW"/>
</dbReference>
<gene>
    <name evidence="2" type="ORF">DJ90_3719</name>
</gene>
<proteinExistence type="predicted"/>
<dbReference type="STRING" id="44252.DJ90_3719"/>
<sequence>MGNLYEYVRAEGTLDDSKIRRREPLYRGMNGRFVERFYPAKGQSCIFKPLTNGESIDREIWVYRHVLPFFPPIYPQMLATSGEGKGAAGWAIFEDLGALGHAYRLENALKVAQRMAWWHSLPAAEWSGLSMQGPKPGIETIAAELLDRQNEAAAVLSELGLGQPAGIFAAARAARAGERFGGPRVLSHGDLHQGNYAVTDEGRLYILDWEHAHLSSPFWDLFHLIDMSHPMFAKRMTASDRERILGEYLGQARLYGAEWERGAFVREYGSFAALFALWMLLLIQSDLKRAECVWPRERLLAQQEETAANLAGCMVLMGS</sequence>
<dbReference type="InterPro" id="IPR011009">
    <property type="entry name" value="Kinase-like_dom_sf"/>
</dbReference>
<reference evidence="2 3" key="1">
    <citation type="submission" date="2014-04" db="EMBL/GenBank/DDBJ databases">
        <authorList>
            <person name="Bishop-Lilly K.A."/>
            <person name="Broomall S.M."/>
            <person name="Chain P.S."/>
            <person name="Chertkov O."/>
            <person name="Coyne S.R."/>
            <person name="Daligault H.E."/>
            <person name="Davenport K.W."/>
            <person name="Erkkila T."/>
            <person name="Frey K.G."/>
            <person name="Gibbons H.S."/>
            <person name="Gu W."/>
            <person name="Jaissle J."/>
            <person name="Johnson S.L."/>
            <person name="Koroleva G.I."/>
            <person name="Ladner J.T."/>
            <person name="Lo C.-C."/>
            <person name="Minogue T.D."/>
            <person name="Munk C."/>
            <person name="Palacios G.F."/>
            <person name="Redden C.L."/>
            <person name="Rosenzweig C.N."/>
            <person name="Scholz M.B."/>
            <person name="Teshima H."/>
            <person name="Xu Y."/>
        </authorList>
    </citation>
    <scope>NUCLEOTIDE SEQUENCE [LARGE SCALE GENOMIC DNA]</scope>
    <source>
        <strain evidence="2 3">8244</strain>
    </source>
</reference>
<dbReference type="GeneID" id="77009909"/>
<dbReference type="AlphaFoldDB" id="A0A090ZJI3"/>
<evidence type="ECO:0000313" key="3">
    <source>
        <dbReference type="Proteomes" id="UP000029278"/>
    </source>
</evidence>
<comment type="caution">
    <text evidence="2">The sequence shown here is derived from an EMBL/GenBank/DDBJ whole genome shotgun (WGS) entry which is preliminary data.</text>
</comment>
<dbReference type="Pfam" id="PF01636">
    <property type="entry name" value="APH"/>
    <property type="match status" value="1"/>
</dbReference>
<dbReference type="HOGENOM" id="CLU_860088_0_0_9"/>
<dbReference type="RefSeq" id="WP_036626628.1">
    <property type="nucleotide sequence ID" value="NZ_BGML01000007.1"/>
</dbReference>
<dbReference type="EMBL" id="JMQA01000008">
    <property type="protein sequence ID" value="KFN11499.1"/>
    <property type="molecule type" value="Genomic_DNA"/>
</dbReference>
<protein>
    <submittedName>
        <fullName evidence="2">Phosphotransferase enzyme family protein</fullName>
    </submittedName>
</protein>
<keyword evidence="2" id="KW-0808">Transferase</keyword>
<dbReference type="PATRIC" id="fig|44252.3.peg.527"/>
<organism evidence="2 3">
    <name type="scientific">Paenibacillus macerans</name>
    <name type="common">Bacillus macerans</name>
    <dbReference type="NCBI Taxonomy" id="44252"/>
    <lineage>
        <taxon>Bacteria</taxon>
        <taxon>Bacillati</taxon>
        <taxon>Bacillota</taxon>
        <taxon>Bacilli</taxon>
        <taxon>Bacillales</taxon>
        <taxon>Paenibacillaceae</taxon>
        <taxon>Paenibacillus</taxon>
    </lineage>
</organism>
<name>A0A090ZJI3_PAEMA</name>
<feature type="domain" description="Aminoglycoside phosphotransferase" evidence="1">
    <location>
        <begin position="104"/>
        <end position="234"/>
    </location>
</feature>
<dbReference type="InterPro" id="IPR002575">
    <property type="entry name" value="Aminoglycoside_PTrfase"/>
</dbReference>
<evidence type="ECO:0000313" key="2">
    <source>
        <dbReference type="EMBL" id="KFN11499.1"/>
    </source>
</evidence>
<dbReference type="SUPFAM" id="SSF56112">
    <property type="entry name" value="Protein kinase-like (PK-like)"/>
    <property type="match status" value="1"/>
</dbReference>
<dbReference type="Gene3D" id="3.90.1200.10">
    <property type="match status" value="1"/>
</dbReference>
<evidence type="ECO:0000259" key="1">
    <source>
        <dbReference type="Pfam" id="PF01636"/>
    </source>
</evidence>
<keyword evidence="3" id="KW-1185">Reference proteome</keyword>